<dbReference type="Pfam" id="PF03724">
    <property type="entry name" value="META"/>
    <property type="match status" value="1"/>
</dbReference>
<feature type="domain" description="DUF306" evidence="1">
    <location>
        <begin position="37"/>
        <end position="141"/>
    </location>
</feature>
<comment type="caution">
    <text evidence="2">The sequence shown here is derived from an EMBL/GenBank/DDBJ whole genome shotgun (WGS) entry which is preliminary data.</text>
</comment>
<keyword evidence="3" id="KW-1185">Reference proteome</keyword>
<reference evidence="2 3" key="1">
    <citation type="submission" date="2019-03" db="EMBL/GenBank/DDBJ databases">
        <title>Genomic Encyclopedia of Archaeal and Bacterial Type Strains, Phase II (KMG-II): from individual species to whole genera.</title>
        <authorList>
            <person name="Goeker M."/>
        </authorList>
    </citation>
    <scope>NUCLEOTIDE SEQUENCE [LARGE SCALE GENOMIC DNA]</scope>
    <source>
        <strain evidence="2 3">DSM 22554</strain>
    </source>
</reference>
<dbReference type="InterPro" id="IPR005184">
    <property type="entry name" value="DUF306_Meta_HslJ"/>
</dbReference>
<dbReference type="RefSeq" id="WP_132225054.1">
    <property type="nucleotide sequence ID" value="NZ_SMGO01000003.1"/>
</dbReference>
<protein>
    <submittedName>
        <fullName evidence="2">META domain-containing protein</fullName>
    </submittedName>
</protein>
<dbReference type="Gene3D" id="2.40.128.270">
    <property type="match status" value="1"/>
</dbReference>
<organism evidence="2 3">
    <name type="scientific">Albibacterium bauzanense</name>
    <dbReference type="NCBI Taxonomy" id="653929"/>
    <lineage>
        <taxon>Bacteria</taxon>
        <taxon>Pseudomonadati</taxon>
        <taxon>Bacteroidota</taxon>
        <taxon>Sphingobacteriia</taxon>
        <taxon>Sphingobacteriales</taxon>
        <taxon>Sphingobacteriaceae</taxon>
        <taxon>Albibacterium</taxon>
    </lineage>
</organism>
<name>A0A4R1LNG6_9SPHI</name>
<evidence type="ECO:0000313" key="3">
    <source>
        <dbReference type="Proteomes" id="UP000294616"/>
    </source>
</evidence>
<proteinExistence type="predicted"/>
<dbReference type="OrthoDB" id="880459at2"/>
<dbReference type="EMBL" id="SMGO01000003">
    <property type="protein sequence ID" value="TCK80578.1"/>
    <property type="molecule type" value="Genomic_DNA"/>
</dbReference>
<dbReference type="InterPro" id="IPR053147">
    <property type="entry name" value="Hsp_HslJ-like"/>
</dbReference>
<sequence length="144" mass="15847">MNTKKTTLVLFLLVGVMISSCNLLKGHSANKDDTALAGTWVLNYITGPRIAFEGLYPEKKPTITFDLDKNEINGNTSCNSFGSAIVRDNDKIKFDNPLSTMMACPGNGEATFVSTLLKVETYKVNGDTLSFYTDGIEMMRFAKQ</sequence>
<dbReference type="PROSITE" id="PS51257">
    <property type="entry name" value="PROKAR_LIPOPROTEIN"/>
    <property type="match status" value="1"/>
</dbReference>
<dbReference type="AlphaFoldDB" id="A0A4R1LNG6"/>
<dbReference type="PANTHER" id="PTHR35535:SF2">
    <property type="entry name" value="DUF306 DOMAIN-CONTAINING PROTEIN"/>
    <property type="match status" value="1"/>
</dbReference>
<dbReference type="Proteomes" id="UP000294616">
    <property type="component" value="Unassembled WGS sequence"/>
</dbReference>
<evidence type="ECO:0000313" key="2">
    <source>
        <dbReference type="EMBL" id="TCK80578.1"/>
    </source>
</evidence>
<accession>A0A4R1LNG6</accession>
<gene>
    <name evidence="2" type="ORF">C8N28_2320</name>
</gene>
<dbReference type="PANTHER" id="PTHR35535">
    <property type="entry name" value="HEAT SHOCK PROTEIN HSLJ"/>
    <property type="match status" value="1"/>
</dbReference>
<dbReference type="InterPro" id="IPR038670">
    <property type="entry name" value="HslJ-like_sf"/>
</dbReference>
<evidence type="ECO:0000259" key="1">
    <source>
        <dbReference type="Pfam" id="PF03724"/>
    </source>
</evidence>